<gene>
    <name evidence="3" type="ORF">AU14_06290</name>
</gene>
<evidence type="ECO:0000256" key="1">
    <source>
        <dbReference type="SAM" id="SignalP"/>
    </source>
</evidence>
<name>W5YH85_9GAMM</name>
<dbReference type="KEGG" id="msx:AU14_06290"/>
<dbReference type="Gene3D" id="3.30.160.670">
    <property type="match status" value="1"/>
</dbReference>
<reference evidence="3 4" key="1">
    <citation type="journal article" date="2014" name="Genome Announc.">
        <title>Draft Genome Sequences of Marinobacter similis A3d10T and Marinobacter salarius R9SW1T.</title>
        <authorList>
            <person name="Ivanova E.P."/>
            <person name="Ng H.J."/>
            <person name="Webb H.K."/>
            <person name="Feng G."/>
            <person name="Oshima K."/>
            <person name="Hattori M."/>
            <person name="Ohkuma M."/>
            <person name="Sergeev A.F."/>
            <person name="Mikhailov V.V."/>
            <person name="Crawford R.J."/>
            <person name="Sawabe T."/>
        </authorList>
    </citation>
    <scope>NUCLEOTIDE SEQUENCE [LARGE SCALE GENOMIC DNA]</scope>
    <source>
        <strain evidence="3 4">A3d10</strain>
    </source>
</reference>
<sequence>MRLLMIAAMALVLSGCASNVVTDYNPSAVFGNYSTWSFAQEAGSDAFVSLDGSRIQMAVERELKRKAMRKVPKTEADLLANWQIVEEERLEQTGVGLGFGFGRGNFGWGISAPPPVREVTEGKLVVELIDTETKEVVWRAASRRYLNESQSPETRRELIDEVVSEMFSKYPGVVKGVRIQDEEAS</sequence>
<dbReference type="Pfam" id="PF13590">
    <property type="entry name" value="DUF4136"/>
    <property type="match status" value="1"/>
</dbReference>
<organism evidence="3 4">
    <name type="scientific">Marinobacter similis</name>
    <dbReference type="NCBI Taxonomy" id="1420916"/>
    <lineage>
        <taxon>Bacteria</taxon>
        <taxon>Pseudomonadati</taxon>
        <taxon>Pseudomonadota</taxon>
        <taxon>Gammaproteobacteria</taxon>
        <taxon>Pseudomonadales</taxon>
        <taxon>Marinobacteraceae</taxon>
        <taxon>Marinobacter</taxon>
    </lineage>
</organism>
<dbReference type="STRING" id="1420916.AU14_06290"/>
<dbReference type="HOGENOM" id="CLU_113282_2_1_6"/>
<feature type="signal peptide" evidence="1">
    <location>
        <begin position="1"/>
        <end position="19"/>
    </location>
</feature>
<dbReference type="PROSITE" id="PS51257">
    <property type="entry name" value="PROKAR_LIPOPROTEIN"/>
    <property type="match status" value="1"/>
</dbReference>
<dbReference type="EMBL" id="CP007151">
    <property type="protein sequence ID" value="AHI28365.1"/>
    <property type="molecule type" value="Genomic_DNA"/>
</dbReference>
<dbReference type="RefSeq" id="WP_041339674.1">
    <property type="nucleotide sequence ID" value="NZ_CP007151.1"/>
</dbReference>
<evidence type="ECO:0000313" key="3">
    <source>
        <dbReference type="EMBL" id="AHI28365.1"/>
    </source>
</evidence>
<dbReference type="OrthoDB" id="329837at2"/>
<proteinExistence type="predicted"/>
<protein>
    <recommendedName>
        <fullName evidence="2">DUF4136 domain-containing protein</fullName>
    </recommendedName>
</protein>
<accession>W5YH85</accession>
<evidence type="ECO:0000313" key="4">
    <source>
        <dbReference type="Proteomes" id="UP000061489"/>
    </source>
</evidence>
<feature type="chain" id="PRO_5004876578" description="DUF4136 domain-containing protein" evidence="1">
    <location>
        <begin position="20"/>
        <end position="185"/>
    </location>
</feature>
<dbReference type="InterPro" id="IPR025411">
    <property type="entry name" value="DUF4136"/>
</dbReference>
<keyword evidence="1" id="KW-0732">Signal</keyword>
<keyword evidence="4" id="KW-1185">Reference proteome</keyword>
<evidence type="ECO:0000259" key="2">
    <source>
        <dbReference type="Pfam" id="PF13590"/>
    </source>
</evidence>
<dbReference type="Proteomes" id="UP000061489">
    <property type="component" value="Chromosome"/>
</dbReference>
<feature type="domain" description="DUF4136" evidence="2">
    <location>
        <begin position="20"/>
        <end position="172"/>
    </location>
</feature>
<dbReference type="AlphaFoldDB" id="W5YH85"/>